<keyword evidence="3" id="KW-1185">Reference proteome</keyword>
<gene>
    <name evidence="2" type="ORF">B0H67DRAFT_580160</name>
</gene>
<accession>A0AA40AG22</accession>
<evidence type="ECO:0000313" key="3">
    <source>
        <dbReference type="Proteomes" id="UP001172102"/>
    </source>
</evidence>
<dbReference type="EMBL" id="JAUKUA010000004">
    <property type="protein sequence ID" value="KAK0715185.1"/>
    <property type="molecule type" value="Genomic_DNA"/>
</dbReference>
<protein>
    <submittedName>
        <fullName evidence="2">Uncharacterized protein</fullName>
    </submittedName>
</protein>
<dbReference type="AlphaFoldDB" id="A0AA40AG22"/>
<reference evidence="2" key="1">
    <citation type="submission" date="2023-06" db="EMBL/GenBank/DDBJ databases">
        <title>Genome-scale phylogeny and comparative genomics of the fungal order Sordariales.</title>
        <authorList>
            <consortium name="Lawrence Berkeley National Laboratory"/>
            <person name="Hensen N."/>
            <person name="Bonometti L."/>
            <person name="Westerberg I."/>
            <person name="Brannstrom I.O."/>
            <person name="Guillou S."/>
            <person name="Cros-Aarteil S."/>
            <person name="Calhoun S."/>
            <person name="Haridas S."/>
            <person name="Kuo A."/>
            <person name="Mondo S."/>
            <person name="Pangilinan J."/>
            <person name="Riley R."/>
            <person name="Labutti K."/>
            <person name="Andreopoulos B."/>
            <person name="Lipzen A."/>
            <person name="Chen C."/>
            <person name="Yanf M."/>
            <person name="Daum C."/>
            <person name="Ng V."/>
            <person name="Clum A."/>
            <person name="Steindorff A."/>
            <person name="Ohm R."/>
            <person name="Martin F."/>
            <person name="Silar P."/>
            <person name="Natvig D."/>
            <person name="Lalanne C."/>
            <person name="Gautier V."/>
            <person name="Ament-Velasquez S.L."/>
            <person name="Kruys A."/>
            <person name="Hutchinson M.I."/>
            <person name="Powell A.J."/>
            <person name="Barry K."/>
            <person name="Miller A.N."/>
            <person name="Grigoriev I.V."/>
            <person name="Debuchy R."/>
            <person name="Gladieux P."/>
            <person name="Thoren M.H."/>
            <person name="Johannesson H."/>
        </authorList>
    </citation>
    <scope>NUCLEOTIDE SEQUENCE</scope>
    <source>
        <strain evidence="2">SMH4607-1</strain>
    </source>
</reference>
<dbReference type="Proteomes" id="UP001172102">
    <property type="component" value="Unassembled WGS sequence"/>
</dbReference>
<evidence type="ECO:0000313" key="2">
    <source>
        <dbReference type="EMBL" id="KAK0715185.1"/>
    </source>
</evidence>
<feature type="region of interest" description="Disordered" evidence="1">
    <location>
        <begin position="115"/>
        <end position="135"/>
    </location>
</feature>
<organism evidence="2 3">
    <name type="scientific">Lasiosphaeris hirsuta</name>
    <dbReference type="NCBI Taxonomy" id="260670"/>
    <lineage>
        <taxon>Eukaryota</taxon>
        <taxon>Fungi</taxon>
        <taxon>Dikarya</taxon>
        <taxon>Ascomycota</taxon>
        <taxon>Pezizomycotina</taxon>
        <taxon>Sordariomycetes</taxon>
        <taxon>Sordariomycetidae</taxon>
        <taxon>Sordariales</taxon>
        <taxon>Lasiosphaeriaceae</taxon>
        <taxon>Lasiosphaeris</taxon>
    </lineage>
</organism>
<proteinExistence type="predicted"/>
<name>A0AA40AG22_9PEZI</name>
<evidence type="ECO:0000256" key="1">
    <source>
        <dbReference type="SAM" id="MobiDB-lite"/>
    </source>
</evidence>
<sequence length="135" mass="15016">MVTCLSGPDDPTQVRQWGPLCRQRAKQGPSELGFGVPQKAMVCLALVCCCLVSRERTYDMQDEGKRKSWGCHSEGGGGKQGATALAYESARRGQIRTRDHTGRDHVDAQNVVGDYWPGRRRKPQNRSRIEIMAKA</sequence>
<comment type="caution">
    <text evidence="2">The sequence shown here is derived from an EMBL/GenBank/DDBJ whole genome shotgun (WGS) entry which is preliminary data.</text>
</comment>